<evidence type="ECO:0000256" key="4">
    <source>
        <dbReference type="ARBA" id="ARBA00022989"/>
    </source>
</evidence>
<dbReference type="GO" id="GO:0007219">
    <property type="term" value="P:Notch signaling pathway"/>
    <property type="evidence" value="ECO:0007669"/>
    <property type="project" value="InterPro"/>
</dbReference>
<name>A0A3P6UEW6_DIBLA</name>
<dbReference type="Proteomes" id="UP000281553">
    <property type="component" value="Unassembled WGS sequence"/>
</dbReference>
<dbReference type="InterPro" id="IPR011651">
    <property type="entry name" value="Notch_ligand_N"/>
</dbReference>
<feature type="domain" description="Notch ligand N-terminal" evidence="5">
    <location>
        <begin position="32"/>
        <end position="97"/>
    </location>
</feature>
<keyword evidence="2" id="KW-0812">Transmembrane</keyword>
<keyword evidence="1" id="KW-0245">EGF-like domain</keyword>
<sequence length="155" mass="17200">MLWIIFLTFCHPFEFMGSSAVAAVASPTLATLGIKLFYFENNLNFRLRNECCTRSRSDSCAEQCDLEFRLCFEDYEGDGASAGSSAWNGQCQYGAANITAKKALSKSSSSEGITTRVELTEPWPKLNKSTDYTVAGRRITCALMLSYPEALREET</sequence>
<evidence type="ECO:0000256" key="1">
    <source>
        <dbReference type="ARBA" id="ARBA00022536"/>
    </source>
</evidence>
<evidence type="ECO:0000259" key="5">
    <source>
        <dbReference type="Pfam" id="PF07657"/>
    </source>
</evidence>
<evidence type="ECO:0000256" key="2">
    <source>
        <dbReference type="ARBA" id="ARBA00022692"/>
    </source>
</evidence>
<keyword evidence="4" id="KW-1133">Transmembrane helix</keyword>
<reference evidence="6 7" key="1">
    <citation type="submission" date="2018-11" db="EMBL/GenBank/DDBJ databases">
        <authorList>
            <consortium name="Pathogen Informatics"/>
        </authorList>
    </citation>
    <scope>NUCLEOTIDE SEQUENCE [LARGE SCALE GENOMIC DNA]</scope>
</reference>
<protein>
    <recommendedName>
        <fullName evidence="5">Notch ligand N-terminal domain-containing protein</fullName>
    </recommendedName>
</protein>
<keyword evidence="7" id="KW-1185">Reference proteome</keyword>
<dbReference type="OrthoDB" id="10488769at2759"/>
<evidence type="ECO:0000256" key="3">
    <source>
        <dbReference type="ARBA" id="ARBA00022737"/>
    </source>
</evidence>
<proteinExistence type="predicted"/>
<evidence type="ECO:0000313" key="7">
    <source>
        <dbReference type="Proteomes" id="UP000281553"/>
    </source>
</evidence>
<keyword evidence="3" id="KW-0677">Repeat</keyword>
<dbReference type="Pfam" id="PF07657">
    <property type="entry name" value="MNNL"/>
    <property type="match status" value="1"/>
</dbReference>
<evidence type="ECO:0000313" key="6">
    <source>
        <dbReference type="EMBL" id="VDK75691.1"/>
    </source>
</evidence>
<dbReference type="Gene3D" id="2.60.40.3510">
    <property type="match status" value="1"/>
</dbReference>
<keyword evidence="4" id="KW-0472">Membrane</keyword>
<accession>A0A3P6UEW6</accession>
<gene>
    <name evidence="6" type="ORF">DILT_LOCUS2685</name>
</gene>
<dbReference type="GO" id="GO:0016020">
    <property type="term" value="C:membrane"/>
    <property type="evidence" value="ECO:0007669"/>
    <property type="project" value="UniProtKB-SubCell"/>
</dbReference>
<dbReference type="EMBL" id="UYRU01042467">
    <property type="protein sequence ID" value="VDK75691.1"/>
    <property type="molecule type" value="Genomic_DNA"/>
</dbReference>
<dbReference type="AlphaFoldDB" id="A0A3P6UEW6"/>
<organism evidence="6 7">
    <name type="scientific">Dibothriocephalus latus</name>
    <name type="common">Fish tapeworm</name>
    <name type="synonym">Diphyllobothrium latum</name>
    <dbReference type="NCBI Taxonomy" id="60516"/>
    <lineage>
        <taxon>Eukaryota</taxon>
        <taxon>Metazoa</taxon>
        <taxon>Spiralia</taxon>
        <taxon>Lophotrochozoa</taxon>
        <taxon>Platyhelminthes</taxon>
        <taxon>Cestoda</taxon>
        <taxon>Eucestoda</taxon>
        <taxon>Diphyllobothriidea</taxon>
        <taxon>Diphyllobothriidae</taxon>
        <taxon>Dibothriocephalus</taxon>
    </lineage>
</organism>